<evidence type="ECO:0000313" key="2">
    <source>
        <dbReference type="Proteomes" id="UP000618733"/>
    </source>
</evidence>
<sequence>MDEIREIPKREVSKDMRIGLDVRGTIRLILNTLCKSSLVDFSARDSYSNEKGTGFVDVLSSGNRLIEREAKQSRAVATGTRCAQSELSEVK</sequence>
<name>A0A934Q9R2_9MICO</name>
<accession>A0A934Q9R2</accession>
<proteinExistence type="predicted"/>
<dbReference type="AlphaFoldDB" id="A0A934Q9R2"/>
<protein>
    <submittedName>
        <fullName evidence="1">Uncharacterized protein</fullName>
    </submittedName>
</protein>
<dbReference type="Proteomes" id="UP000618733">
    <property type="component" value="Unassembled WGS sequence"/>
</dbReference>
<dbReference type="RefSeq" id="WP_200130984.1">
    <property type="nucleotide sequence ID" value="NZ_JAEHOI010000002.1"/>
</dbReference>
<gene>
    <name evidence="1" type="ORF">JD292_01535</name>
</gene>
<comment type="caution">
    <text evidence="1">The sequence shown here is derived from an EMBL/GenBank/DDBJ whole genome shotgun (WGS) entry which is preliminary data.</text>
</comment>
<keyword evidence="2" id="KW-1185">Reference proteome</keyword>
<reference evidence="1" key="1">
    <citation type="submission" date="2020-12" db="EMBL/GenBank/DDBJ databases">
        <title>Leucobacter sp. CAS2, isolated from Chromium sludge.</title>
        <authorList>
            <person name="Xu Z."/>
        </authorList>
    </citation>
    <scope>NUCLEOTIDE SEQUENCE</scope>
    <source>
        <strain evidence="1">CSA2</strain>
    </source>
</reference>
<evidence type="ECO:0000313" key="1">
    <source>
        <dbReference type="EMBL" id="MBK0420764.1"/>
    </source>
</evidence>
<organism evidence="1 2">
    <name type="scientific">Leucobacter edaphi</name>
    <dbReference type="NCBI Taxonomy" id="2796472"/>
    <lineage>
        <taxon>Bacteria</taxon>
        <taxon>Bacillati</taxon>
        <taxon>Actinomycetota</taxon>
        <taxon>Actinomycetes</taxon>
        <taxon>Micrococcales</taxon>
        <taxon>Microbacteriaceae</taxon>
        <taxon>Leucobacter</taxon>
    </lineage>
</organism>
<dbReference type="EMBL" id="JAEHOI010000002">
    <property type="protein sequence ID" value="MBK0420764.1"/>
    <property type="molecule type" value="Genomic_DNA"/>
</dbReference>